<dbReference type="AlphaFoldDB" id="A0AAD8AEE5"/>
<proteinExistence type="predicted"/>
<sequence>YLNKTDVVQVINSNNYLFFWAGRNEKRRGISHFALQYIGPRTWSERFRYSVTMRTLDDKQTLTEHSNTTHYHDNTYEVMRVHKCTWFYNDFISMCLDPYDTLWLDIDAQFISLDKEMPDKEIPENIFV</sequence>
<evidence type="ECO:0000313" key="1">
    <source>
        <dbReference type="EMBL" id="KAJ9597061.1"/>
    </source>
</evidence>
<reference evidence="1" key="2">
    <citation type="submission" date="2023-05" db="EMBL/GenBank/DDBJ databases">
        <authorList>
            <person name="Fouks B."/>
        </authorList>
    </citation>
    <scope>NUCLEOTIDE SEQUENCE</scope>
    <source>
        <strain evidence="1">Stay&amp;Tobe</strain>
        <tissue evidence="1">Testes</tissue>
    </source>
</reference>
<gene>
    <name evidence="1" type="ORF">L9F63_027049</name>
</gene>
<dbReference type="Gene3D" id="2.60.210.10">
    <property type="entry name" value="Apoptosis, Tumor Necrosis Factor Receptor Associated Protein 2, Chain A"/>
    <property type="match status" value="1"/>
</dbReference>
<keyword evidence="2" id="KW-1185">Reference proteome</keyword>
<dbReference type="Proteomes" id="UP001233999">
    <property type="component" value="Unassembled WGS sequence"/>
</dbReference>
<protein>
    <submittedName>
        <fullName evidence="1">Uncharacterized protein</fullName>
    </submittedName>
</protein>
<name>A0AAD8AEE5_DIPPU</name>
<comment type="caution">
    <text evidence="1">The sequence shown here is derived from an EMBL/GenBank/DDBJ whole genome shotgun (WGS) entry which is preliminary data.</text>
</comment>
<feature type="non-terminal residue" evidence="1">
    <location>
        <position position="1"/>
    </location>
</feature>
<accession>A0AAD8AEE5</accession>
<evidence type="ECO:0000313" key="2">
    <source>
        <dbReference type="Proteomes" id="UP001233999"/>
    </source>
</evidence>
<reference evidence="1" key="1">
    <citation type="journal article" date="2023" name="IScience">
        <title>Live-bearing cockroach genome reveals convergent evolutionary mechanisms linked to viviparity in insects and beyond.</title>
        <authorList>
            <person name="Fouks B."/>
            <person name="Harrison M.C."/>
            <person name="Mikhailova A.A."/>
            <person name="Marchal E."/>
            <person name="English S."/>
            <person name="Carruthers M."/>
            <person name="Jennings E.C."/>
            <person name="Chiamaka E.L."/>
            <person name="Frigard R.A."/>
            <person name="Pippel M."/>
            <person name="Attardo G.M."/>
            <person name="Benoit J.B."/>
            <person name="Bornberg-Bauer E."/>
            <person name="Tobe S.S."/>
        </authorList>
    </citation>
    <scope>NUCLEOTIDE SEQUENCE</scope>
    <source>
        <strain evidence="1">Stay&amp;Tobe</strain>
    </source>
</reference>
<organism evidence="1 2">
    <name type="scientific">Diploptera punctata</name>
    <name type="common">Pacific beetle cockroach</name>
    <dbReference type="NCBI Taxonomy" id="6984"/>
    <lineage>
        <taxon>Eukaryota</taxon>
        <taxon>Metazoa</taxon>
        <taxon>Ecdysozoa</taxon>
        <taxon>Arthropoda</taxon>
        <taxon>Hexapoda</taxon>
        <taxon>Insecta</taxon>
        <taxon>Pterygota</taxon>
        <taxon>Neoptera</taxon>
        <taxon>Polyneoptera</taxon>
        <taxon>Dictyoptera</taxon>
        <taxon>Blattodea</taxon>
        <taxon>Blaberoidea</taxon>
        <taxon>Blaberidae</taxon>
        <taxon>Diplopterinae</taxon>
        <taxon>Diploptera</taxon>
    </lineage>
</organism>
<dbReference type="EMBL" id="JASPKZ010001874">
    <property type="protein sequence ID" value="KAJ9597061.1"/>
    <property type="molecule type" value="Genomic_DNA"/>
</dbReference>
<dbReference type="InterPro" id="IPR008974">
    <property type="entry name" value="TRAF-like"/>
</dbReference>